<dbReference type="EMBL" id="KZ805311">
    <property type="protein sequence ID" value="PVI05900.1"/>
    <property type="molecule type" value="Genomic_DNA"/>
</dbReference>
<gene>
    <name evidence="1" type="ORF">DM02DRAFT_553651</name>
</gene>
<proteinExistence type="predicted"/>
<keyword evidence="2" id="KW-1185">Reference proteome</keyword>
<dbReference type="Pfam" id="PF15891">
    <property type="entry name" value="Nuc_deoxyri_tr2"/>
    <property type="match status" value="1"/>
</dbReference>
<accession>A0A2V1E9A2</accession>
<evidence type="ECO:0000313" key="2">
    <source>
        <dbReference type="Proteomes" id="UP000244855"/>
    </source>
</evidence>
<dbReference type="InterPro" id="IPR039470">
    <property type="entry name" value="Nuc_deoxyri_tr2"/>
</dbReference>
<dbReference type="AlphaFoldDB" id="A0A2V1E9A2"/>
<protein>
    <recommendedName>
        <fullName evidence="3">Nucleoside 2-deoxyribosyltransferase domain-containing protein</fullName>
    </recommendedName>
</protein>
<organism evidence="1 2">
    <name type="scientific">Periconia macrospinosa</name>
    <dbReference type="NCBI Taxonomy" id="97972"/>
    <lineage>
        <taxon>Eukaryota</taxon>
        <taxon>Fungi</taxon>
        <taxon>Dikarya</taxon>
        <taxon>Ascomycota</taxon>
        <taxon>Pezizomycotina</taxon>
        <taxon>Dothideomycetes</taxon>
        <taxon>Pleosporomycetidae</taxon>
        <taxon>Pleosporales</taxon>
        <taxon>Massarineae</taxon>
        <taxon>Periconiaceae</taxon>
        <taxon>Periconia</taxon>
    </lineage>
</organism>
<sequence>MSPARNPKFIVHFPPNRPTITQPSVVLYGAIESSPTDNWAISLTNSLSDLAVTVLNPRCDAWDSTWREDINFAPFKEQVDWEIDQAAAVDVIVFYFKPGALCPITLLELGMHGALYPKKCIVCCPEGFYKRGNVEIVCKRLGIPFLVENLSDLEEVVKDRMIQLLANVEIGEVKSQ</sequence>
<name>A0A2V1E9A2_9PLEO</name>
<evidence type="ECO:0000313" key="1">
    <source>
        <dbReference type="EMBL" id="PVI05900.1"/>
    </source>
</evidence>
<dbReference type="OrthoDB" id="2893324at2759"/>
<evidence type="ECO:0008006" key="3">
    <source>
        <dbReference type="Google" id="ProtNLM"/>
    </source>
</evidence>
<reference evidence="1 2" key="1">
    <citation type="journal article" date="2018" name="Sci. Rep.">
        <title>Comparative genomics provides insights into the lifestyle and reveals functional heterogeneity of dark septate endophytic fungi.</title>
        <authorList>
            <person name="Knapp D.G."/>
            <person name="Nemeth J.B."/>
            <person name="Barry K."/>
            <person name="Hainaut M."/>
            <person name="Henrissat B."/>
            <person name="Johnson J."/>
            <person name="Kuo A."/>
            <person name="Lim J.H.P."/>
            <person name="Lipzen A."/>
            <person name="Nolan M."/>
            <person name="Ohm R.A."/>
            <person name="Tamas L."/>
            <person name="Grigoriev I.V."/>
            <person name="Spatafora J.W."/>
            <person name="Nagy L.G."/>
            <person name="Kovacs G.M."/>
        </authorList>
    </citation>
    <scope>NUCLEOTIDE SEQUENCE [LARGE SCALE GENOMIC DNA]</scope>
    <source>
        <strain evidence="1 2">DSE2036</strain>
    </source>
</reference>
<dbReference type="Gene3D" id="3.40.50.450">
    <property type="match status" value="1"/>
</dbReference>
<dbReference type="Proteomes" id="UP000244855">
    <property type="component" value="Unassembled WGS sequence"/>
</dbReference>